<evidence type="ECO:0000256" key="1">
    <source>
        <dbReference type="SAM" id="Phobius"/>
    </source>
</evidence>
<organism evidence="2 3">
    <name type="scientific">Sedimentitalea nanhaiensis</name>
    <dbReference type="NCBI Taxonomy" id="999627"/>
    <lineage>
        <taxon>Bacteria</taxon>
        <taxon>Pseudomonadati</taxon>
        <taxon>Pseudomonadota</taxon>
        <taxon>Alphaproteobacteria</taxon>
        <taxon>Rhodobacterales</taxon>
        <taxon>Paracoccaceae</taxon>
        <taxon>Sedimentitalea</taxon>
    </lineage>
</organism>
<dbReference type="RefSeq" id="WP_027260699.1">
    <property type="nucleotide sequence ID" value="NZ_FPAW01000002.1"/>
</dbReference>
<evidence type="ECO:0008006" key="4">
    <source>
        <dbReference type="Google" id="ProtNLM"/>
    </source>
</evidence>
<feature type="transmembrane region" description="Helical" evidence="1">
    <location>
        <begin position="34"/>
        <end position="52"/>
    </location>
</feature>
<feature type="transmembrane region" description="Helical" evidence="1">
    <location>
        <begin position="73"/>
        <end position="91"/>
    </location>
</feature>
<keyword evidence="1" id="KW-0812">Transmembrane</keyword>
<dbReference type="STRING" id="999627.SAMN05216236_102274"/>
<sequence length="307" mass="32005">MHRFHPLSLAATHARAVLVAGLIIGIALPDLARFLAGWIPEMVMALLFLGALRLSPADLRPLGTDLPGALARVLALQLALPLALLTVAYVTGTQSALPILALVLLACAPPIVSSPNIAAIMGLSAPVAMQHMVIGSVLLPLTALPLFWLMPALGSADAVLAAVLRLLVAIALAGGGAILLRHLLPVPGPRTLRHLDGLSVLALAVFVIGLMPSVSSAITQDTAGFAYWLAIAFAANFGTQAVALCLSRHRAAPHVAGARALVAGNRNISLFFVALPPDITAPMLVFLGCYQLPMLLTPVLLHRLYTR</sequence>
<proteinExistence type="predicted"/>
<feature type="transmembrane region" description="Helical" evidence="1">
    <location>
        <begin position="200"/>
        <end position="219"/>
    </location>
</feature>
<dbReference type="Gene3D" id="1.20.1530.20">
    <property type="match status" value="1"/>
</dbReference>
<dbReference type="OrthoDB" id="8477735at2"/>
<dbReference type="Proteomes" id="UP000182466">
    <property type="component" value="Unassembled WGS sequence"/>
</dbReference>
<feature type="transmembrane region" description="Helical" evidence="1">
    <location>
        <begin position="159"/>
        <end position="180"/>
    </location>
</feature>
<feature type="transmembrane region" description="Helical" evidence="1">
    <location>
        <begin position="97"/>
        <end position="120"/>
    </location>
</feature>
<evidence type="ECO:0000313" key="2">
    <source>
        <dbReference type="EMBL" id="SFT51078.1"/>
    </source>
</evidence>
<keyword evidence="1" id="KW-1133">Transmembrane helix</keyword>
<dbReference type="InterPro" id="IPR038770">
    <property type="entry name" value="Na+/solute_symporter_sf"/>
</dbReference>
<dbReference type="AlphaFoldDB" id="A0A1I6YL80"/>
<reference evidence="2 3" key="1">
    <citation type="submission" date="2016-10" db="EMBL/GenBank/DDBJ databases">
        <authorList>
            <person name="de Groot N.N."/>
        </authorList>
    </citation>
    <scope>NUCLEOTIDE SEQUENCE [LARGE SCALE GENOMIC DNA]</scope>
    <source>
        <strain evidence="2 3">CGMCC 1.10959</strain>
    </source>
</reference>
<feature type="transmembrane region" description="Helical" evidence="1">
    <location>
        <begin position="225"/>
        <end position="246"/>
    </location>
</feature>
<feature type="transmembrane region" description="Helical" evidence="1">
    <location>
        <begin position="132"/>
        <end position="153"/>
    </location>
</feature>
<dbReference type="eggNOG" id="COG0385">
    <property type="taxonomic scope" value="Bacteria"/>
</dbReference>
<dbReference type="EMBL" id="FPAW01000002">
    <property type="protein sequence ID" value="SFT51078.1"/>
    <property type="molecule type" value="Genomic_DNA"/>
</dbReference>
<evidence type="ECO:0000313" key="3">
    <source>
        <dbReference type="Proteomes" id="UP000182466"/>
    </source>
</evidence>
<keyword evidence="1" id="KW-0472">Membrane</keyword>
<name>A0A1I6YL80_9RHOB</name>
<keyword evidence="3" id="KW-1185">Reference proteome</keyword>
<protein>
    <recommendedName>
        <fullName evidence="4">Bile acid:Na+ symporter, BASS family</fullName>
    </recommendedName>
</protein>
<feature type="transmembrane region" description="Helical" evidence="1">
    <location>
        <begin position="7"/>
        <end position="28"/>
    </location>
</feature>
<gene>
    <name evidence="2" type="ORF">SAMN05216236_102274</name>
</gene>
<accession>A0A1I6YL80</accession>